<comment type="subcellular location">
    <subcellularLocation>
        <location evidence="1">Endomembrane system</location>
    </subcellularLocation>
</comment>
<feature type="region of interest" description="Disordered" evidence="5">
    <location>
        <begin position="190"/>
        <end position="223"/>
    </location>
</feature>
<dbReference type="InterPro" id="IPR001806">
    <property type="entry name" value="Small_GTPase"/>
</dbReference>
<evidence type="ECO:0000256" key="2">
    <source>
        <dbReference type="ARBA" id="ARBA00022741"/>
    </source>
</evidence>
<keyword evidence="3" id="KW-0342">GTP-binding</keyword>
<evidence type="ECO:0000256" key="3">
    <source>
        <dbReference type="ARBA" id="ARBA00023134"/>
    </source>
</evidence>
<keyword evidence="2" id="KW-0547">Nucleotide-binding</keyword>
<evidence type="ECO:0000256" key="5">
    <source>
        <dbReference type="SAM" id="MobiDB-lite"/>
    </source>
</evidence>
<reference evidence="6" key="1">
    <citation type="submission" date="2021-02" db="EMBL/GenBank/DDBJ databases">
        <authorList>
            <person name="Nowell W R."/>
        </authorList>
    </citation>
    <scope>NUCLEOTIDE SEQUENCE</scope>
</reference>
<dbReference type="InterPro" id="IPR050227">
    <property type="entry name" value="Rab"/>
</dbReference>
<keyword evidence="4" id="KW-0472">Membrane</keyword>
<sequence>MAISNETFSFKILIIGESSVGKSSLMTRFVDDTFQSAFVSTIGVDFKVRTLMIDNYPCKVQIWDTAGQERFRVITTTYYRDADGVLIVYDVTNSETFSRIRRWIEEINKYCDENIPKVIIGNKDDIASQDDKSLKKVISTEDIEQYACEMNLPFFETSAKDNKNVNEAFYAITRLVLQKRLETRNKTYLSRHNNLTNGTSSSQVIQLQGSKKKDKKHNGTCCK</sequence>
<protein>
    <submittedName>
        <fullName evidence="6">Uncharacterized protein</fullName>
    </submittedName>
</protein>
<dbReference type="NCBIfam" id="TIGR00231">
    <property type="entry name" value="small_GTP"/>
    <property type="match status" value="1"/>
</dbReference>
<dbReference type="CDD" id="cd00154">
    <property type="entry name" value="Rab"/>
    <property type="match status" value="1"/>
</dbReference>
<feature type="compositionally biased region" description="Polar residues" evidence="5">
    <location>
        <begin position="190"/>
        <end position="209"/>
    </location>
</feature>
<dbReference type="SUPFAM" id="SSF52540">
    <property type="entry name" value="P-loop containing nucleoside triphosphate hydrolases"/>
    <property type="match status" value="1"/>
</dbReference>
<dbReference type="AlphaFoldDB" id="A0A814D8K7"/>
<dbReference type="PROSITE" id="PS51421">
    <property type="entry name" value="RAS"/>
    <property type="match status" value="1"/>
</dbReference>
<dbReference type="PRINTS" id="PR00449">
    <property type="entry name" value="RASTRNSFRMNG"/>
</dbReference>
<dbReference type="PROSITE" id="PS51420">
    <property type="entry name" value="RHO"/>
    <property type="match status" value="1"/>
</dbReference>
<comment type="caution">
    <text evidence="6">The sequence shown here is derived from an EMBL/GenBank/DDBJ whole genome shotgun (WGS) entry which is preliminary data.</text>
</comment>
<dbReference type="Proteomes" id="UP000663870">
    <property type="component" value="Unassembled WGS sequence"/>
</dbReference>
<feature type="compositionally biased region" description="Basic residues" evidence="5">
    <location>
        <begin position="210"/>
        <end position="223"/>
    </location>
</feature>
<name>A0A814D8K7_9BILA</name>
<dbReference type="EMBL" id="CAJNOL010000236">
    <property type="protein sequence ID" value="CAF0952319.1"/>
    <property type="molecule type" value="Genomic_DNA"/>
</dbReference>
<accession>A0A814D8K7</accession>
<dbReference type="InterPro" id="IPR005225">
    <property type="entry name" value="Small_GTP-bd"/>
</dbReference>
<organism evidence="6 7">
    <name type="scientific">Rotaria sordida</name>
    <dbReference type="NCBI Taxonomy" id="392033"/>
    <lineage>
        <taxon>Eukaryota</taxon>
        <taxon>Metazoa</taxon>
        <taxon>Spiralia</taxon>
        <taxon>Gnathifera</taxon>
        <taxon>Rotifera</taxon>
        <taxon>Eurotatoria</taxon>
        <taxon>Bdelloidea</taxon>
        <taxon>Philodinida</taxon>
        <taxon>Philodinidae</taxon>
        <taxon>Rotaria</taxon>
    </lineage>
</organism>
<dbReference type="GO" id="GO:0005525">
    <property type="term" value="F:GTP binding"/>
    <property type="evidence" value="ECO:0007669"/>
    <property type="project" value="UniProtKB-KW"/>
</dbReference>
<dbReference type="PROSITE" id="PS51417">
    <property type="entry name" value="ARF"/>
    <property type="match status" value="1"/>
</dbReference>
<dbReference type="PANTHER" id="PTHR47977">
    <property type="entry name" value="RAS-RELATED PROTEIN RAB"/>
    <property type="match status" value="1"/>
</dbReference>
<dbReference type="GO" id="GO:0012505">
    <property type="term" value="C:endomembrane system"/>
    <property type="evidence" value="ECO:0007669"/>
    <property type="project" value="UniProtKB-SubCell"/>
</dbReference>
<dbReference type="Gene3D" id="3.40.50.300">
    <property type="entry name" value="P-loop containing nucleotide triphosphate hydrolases"/>
    <property type="match status" value="1"/>
</dbReference>
<evidence type="ECO:0000256" key="1">
    <source>
        <dbReference type="ARBA" id="ARBA00004308"/>
    </source>
</evidence>
<proteinExistence type="predicted"/>
<dbReference type="SMART" id="SM00175">
    <property type="entry name" value="RAB"/>
    <property type="match status" value="1"/>
</dbReference>
<gene>
    <name evidence="6" type="ORF">JXQ802_LOCUS11755</name>
</gene>
<keyword evidence="7" id="KW-1185">Reference proteome</keyword>
<dbReference type="SMART" id="SM00173">
    <property type="entry name" value="RAS"/>
    <property type="match status" value="1"/>
</dbReference>
<evidence type="ECO:0000313" key="6">
    <source>
        <dbReference type="EMBL" id="CAF0952319.1"/>
    </source>
</evidence>
<dbReference type="Pfam" id="PF00071">
    <property type="entry name" value="Ras"/>
    <property type="match status" value="1"/>
</dbReference>
<dbReference type="GO" id="GO:0003924">
    <property type="term" value="F:GTPase activity"/>
    <property type="evidence" value="ECO:0007669"/>
    <property type="project" value="InterPro"/>
</dbReference>
<dbReference type="FunFam" id="3.40.50.300:FF:000586">
    <property type="entry name" value="Rab family GTPase"/>
    <property type="match status" value="1"/>
</dbReference>
<dbReference type="PROSITE" id="PS51419">
    <property type="entry name" value="RAB"/>
    <property type="match status" value="1"/>
</dbReference>
<dbReference type="InterPro" id="IPR027417">
    <property type="entry name" value="P-loop_NTPase"/>
</dbReference>
<dbReference type="SMART" id="SM00174">
    <property type="entry name" value="RHO"/>
    <property type="match status" value="1"/>
</dbReference>
<dbReference type="SMART" id="SM00176">
    <property type="entry name" value="RAN"/>
    <property type="match status" value="1"/>
</dbReference>
<evidence type="ECO:0000313" key="7">
    <source>
        <dbReference type="Proteomes" id="UP000663870"/>
    </source>
</evidence>
<evidence type="ECO:0000256" key="4">
    <source>
        <dbReference type="ARBA" id="ARBA00023136"/>
    </source>
</evidence>